<dbReference type="PANTHER" id="PTHR23037:SF46">
    <property type="entry name" value="INTERLEUKIN 5 RECEPTOR SUBUNIT ALPHA"/>
    <property type="match status" value="1"/>
</dbReference>
<evidence type="ECO:0000256" key="4">
    <source>
        <dbReference type="ARBA" id="ARBA00022989"/>
    </source>
</evidence>
<dbReference type="Gene3D" id="2.60.40.10">
    <property type="entry name" value="Immunoglobulins"/>
    <property type="match status" value="2"/>
</dbReference>
<evidence type="ECO:0000256" key="3">
    <source>
        <dbReference type="ARBA" id="ARBA00022729"/>
    </source>
</evidence>
<keyword evidence="7" id="KW-0325">Glycoprotein</keyword>
<dbReference type="Proteomes" id="UP001295444">
    <property type="component" value="Chromosome 01"/>
</dbReference>
<evidence type="ECO:0000256" key="7">
    <source>
        <dbReference type="ARBA" id="ARBA00023180"/>
    </source>
</evidence>
<accession>A0AAD1QZ01</accession>
<evidence type="ECO:0000256" key="5">
    <source>
        <dbReference type="ARBA" id="ARBA00023136"/>
    </source>
</evidence>
<protein>
    <submittedName>
        <fullName evidence="10">Granulocyte-macrophage colony-stimulating factor receptor subunit alpha-like isoform X3</fullName>
    </submittedName>
</protein>
<dbReference type="GO" id="GO:0009897">
    <property type="term" value="C:external side of plasma membrane"/>
    <property type="evidence" value="ECO:0007669"/>
    <property type="project" value="TreeGrafter"/>
</dbReference>
<evidence type="ECO:0000256" key="1">
    <source>
        <dbReference type="ARBA" id="ARBA00004479"/>
    </source>
</evidence>
<dbReference type="SUPFAM" id="SSF49265">
    <property type="entry name" value="Fibronectin type III"/>
    <property type="match status" value="2"/>
</dbReference>
<sequence>MQSRVFILFFGICIYQHMDLYETHYNFHTQILQPTNVNVQIIGKDINLFWDCTGQNINVTSKNKFVIFTQESNNQYSFTTTNDVKRATLKLNKNVEFKVRKMGDTVSRKSKTVLLFEEISVIPKGISRTATENVSIMVFSSLATCHWISYVGENLFYSLPLQRRQHAESQYRYCENNFQGRTDENCTLYDLQRDFSNKTTIFAEGYDDQIKPIFLNWFEPSQNELLYLTNLTWKIIQRKLHVSWECNIPKEIQQNISFSVTMDNSVLPTKRSTKNKHETFPLYPDTKLMVTTYINGRETLIKSNEVSVIFEGMKGTAAENVSCVVLSTYITCSWNYGKNAPNDTVYTLFMRQHHMELMYNMSTFEYDAQKRKVNCRISDLKDYFAHVCITIEGSSKENIQMFVMCFTPAEKEMLNPPGNISLERSSQSITIRWVRPYSLSEQEAVGNNCYEYNIQIDEKIKDVISTANYTVHTSLLKEDSWFKIRARGMHSCGLTKEWGEWSKQVPCGYSNINMDNVLIPSFVAAGVLLTIIILLLICTWQWDKCFPTIPKPKIYLDIQHTNEQNMANEGENHILSDGSVTTLIEDIN</sequence>
<reference evidence="10" key="1">
    <citation type="submission" date="2022-03" db="EMBL/GenBank/DDBJ databases">
        <authorList>
            <person name="Alioto T."/>
            <person name="Alioto T."/>
            <person name="Gomez Garrido J."/>
        </authorList>
    </citation>
    <scope>NUCLEOTIDE SEQUENCE</scope>
</reference>
<feature type="domain" description="Type I cytokine receptor cytokine-binding" evidence="9">
    <location>
        <begin position="320"/>
        <end position="402"/>
    </location>
</feature>
<evidence type="ECO:0000256" key="6">
    <source>
        <dbReference type="ARBA" id="ARBA00023170"/>
    </source>
</evidence>
<dbReference type="AlphaFoldDB" id="A0AAD1QZ01"/>
<organism evidence="10 11">
    <name type="scientific">Pelobates cultripes</name>
    <name type="common">Western spadefoot toad</name>
    <dbReference type="NCBI Taxonomy" id="61616"/>
    <lineage>
        <taxon>Eukaryota</taxon>
        <taxon>Metazoa</taxon>
        <taxon>Chordata</taxon>
        <taxon>Craniata</taxon>
        <taxon>Vertebrata</taxon>
        <taxon>Euteleostomi</taxon>
        <taxon>Amphibia</taxon>
        <taxon>Batrachia</taxon>
        <taxon>Anura</taxon>
        <taxon>Pelobatoidea</taxon>
        <taxon>Pelobatidae</taxon>
        <taxon>Pelobates</taxon>
    </lineage>
</organism>
<evidence type="ECO:0000259" key="9">
    <source>
        <dbReference type="Pfam" id="PF09240"/>
    </source>
</evidence>
<dbReference type="InterPro" id="IPR015321">
    <property type="entry name" value="TypeI_recpt_CBD"/>
</dbReference>
<keyword evidence="6 10" id="KW-0675">Receptor</keyword>
<dbReference type="InterPro" id="IPR036116">
    <property type="entry name" value="FN3_sf"/>
</dbReference>
<dbReference type="InterPro" id="IPR013783">
    <property type="entry name" value="Ig-like_fold"/>
</dbReference>
<dbReference type="Pfam" id="PF09240">
    <property type="entry name" value="IL6Ra-bind"/>
    <property type="match status" value="1"/>
</dbReference>
<dbReference type="GO" id="GO:0004896">
    <property type="term" value="F:cytokine receptor activity"/>
    <property type="evidence" value="ECO:0007669"/>
    <property type="project" value="TreeGrafter"/>
</dbReference>
<evidence type="ECO:0000313" key="11">
    <source>
        <dbReference type="Proteomes" id="UP001295444"/>
    </source>
</evidence>
<feature type="transmembrane region" description="Helical" evidence="8">
    <location>
        <begin position="517"/>
        <end position="537"/>
    </location>
</feature>
<evidence type="ECO:0000313" key="10">
    <source>
        <dbReference type="EMBL" id="CAH2220526.1"/>
    </source>
</evidence>
<evidence type="ECO:0000256" key="8">
    <source>
        <dbReference type="SAM" id="Phobius"/>
    </source>
</evidence>
<keyword evidence="5 8" id="KW-0472">Membrane</keyword>
<keyword evidence="2 8" id="KW-0812">Transmembrane</keyword>
<comment type="subcellular location">
    <subcellularLocation>
        <location evidence="1">Membrane</location>
        <topology evidence="1">Single-pass type I membrane protein</topology>
    </subcellularLocation>
</comment>
<keyword evidence="11" id="KW-1185">Reference proteome</keyword>
<keyword evidence="3" id="KW-0732">Signal</keyword>
<name>A0AAD1QZ01_PELCU</name>
<evidence type="ECO:0000256" key="2">
    <source>
        <dbReference type="ARBA" id="ARBA00022692"/>
    </source>
</evidence>
<dbReference type="PANTHER" id="PTHR23037">
    <property type="entry name" value="CYTOKINE RECEPTOR"/>
    <property type="match status" value="1"/>
</dbReference>
<keyword evidence="4 8" id="KW-1133">Transmembrane helix</keyword>
<dbReference type="EMBL" id="OW240912">
    <property type="protein sequence ID" value="CAH2220526.1"/>
    <property type="molecule type" value="Genomic_DNA"/>
</dbReference>
<gene>
    <name evidence="10" type="ORF">PECUL_23A052169</name>
</gene>
<proteinExistence type="predicted"/>